<keyword evidence="1" id="KW-0472">Membrane</keyword>
<dbReference type="RefSeq" id="XP_004039202.1">
    <property type="nucleotide sequence ID" value="XM_004039154.1"/>
</dbReference>
<organism evidence="3 4">
    <name type="scientific">Ichthyophthirius multifiliis</name>
    <name type="common">White spot disease agent</name>
    <name type="synonym">Ich</name>
    <dbReference type="NCBI Taxonomy" id="5932"/>
    <lineage>
        <taxon>Eukaryota</taxon>
        <taxon>Sar</taxon>
        <taxon>Alveolata</taxon>
        <taxon>Ciliophora</taxon>
        <taxon>Intramacronucleata</taxon>
        <taxon>Oligohymenophorea</taxon>
        <taxon>Hymenostomatida</taxon>
        <taxon>Ophryoglenina</taxon>
        <taxon>Ichthyophthirius</taxon>
    </lineage>
</organism>
<keyword evidence="1" id="KW-0812">Transmembrane</keyword>
<keyword evidence="1" id="KW-1133">Transmembrane helix</keyword>
<dbReference type="Proteomes" id="UP000008983">
    <property type="component" value="Unassembled WGS sequence"/>
</dbReference>
<feature type="domain" description="Phospholipid/glycerol acyltransferase" evidence="2">
    <location>
        <begin position="30"/>
        <end position="150"/>
    </location>
</feature>
<accession>G0QLK9</accession>
<evidence type="ECO:0000259" key="2">
    <source>
        <dbReference type="Pfam" id="PF01553"/>
    </source>
</evidence>
<evidence type="ECO:0000256" key="1">
    <source>
        <dbReference type="SAM" id="Phobius"/>
    </source>
</evidence>
<proteinExistence type="predicted"/>
<dbReference type="InParanoid" id="G0QLK9"/>
<name>G0QLK9_ICHMU</name>
<feature type="transmembrane region" description="Helical" evidence="1">
    <location>
        <begin position="66"/>
        <end position="88"/>
    </location>
</feature>
<protein>
    <recommendedName>
        <fullName evidence="2">Phospholipid/glycerol acyltransferase domain-containing protein</fullName>
    </recommendedName>
</protein>
<reference evidence="3 4" key="1">
    <citation type="submission" date="2011-07" db="EMBL/GenBank/DDBJ databases">
        <authorList>
            <person name="Coyne R."/>
            <person name="Brami D."/>
            <person name="Johnson J."/>
            <person name="Hostetler J."/>
            <person name="Hannick L."/>
            <person name="Clark T."/>
            <person name="Cassidy-Hanley D."/>
            <person name="Inman J."/>
        </authorList>
    </citation>
    <scope>NUCLEOTIDE SEQUENCE [LARGE SCALE GENOMIC DNA]</scope>
    <source>
        <strain evidence="3 4">G5</strain>
    </source>
</reference>
<dbReference type="Pfam" id="PF01553">
    <property type="entry name" value="Acyltransferase"/>
    <property type="match status" value="1"/>
</dbReference>
<dbReference type="GeneID" id="14910086"/>
<evidence type="ECO:0000313" key="3">
    <source>
        <dbReference type="EMBL" id="EGR33898.1"/>
    </source>
</evidence>
<feature type="non-terminal residue" evidence="3">
    <location>
        <position position="1"/>
    </location>
</feature>
<dbReference type="AlphaFoldDB" id="G0QLK9"/>
<dbReference type="eggNOG" id="ENOG502S4T3">
    <property type="taxonomic scope" value="Eukaryota"/>
</dbReference>
<dbReference type="GO" id="GO:0016746">
    <property type="term" value="F:acyltransferase activity"/>
    <property type="evidence" value="ECO:0007669"/>
    <property type="project" value="InterPro"/>
</dbReference>
<dbReference type="EMBL" id="GL983273">
    <property type="protein sequence ID" value="EGR33898.1"/>
    <property type="molecule type" value="Genomic_DNA"/>
</dbReference>
<gene>
    <name evidence="3" type="ORF">IMG5_032170</name>
</gene>
<keyword evidence="4" id="KW-1185">Reference proteome</keyword>
<dbReference type="OMA" id="HRAWADF"/>
<sequence>KTMTKAQERWSSMTCNLLKVNLNKLPGSSDVCKDKKTIILFNHKTWSDFFVHDKILDYSANFLSRYMVALVMPFALFISPLMKSLWFFNRGNGGKRDFEKFYQWIDYKWNKSKRNNLLVYPEGHRMFNSVKPGILKKGMLRFAFDKQLPVQIAISMGNENLINEKKFIITRGSTISYFIDKLIFSKDYKDFDSFFQHVDKRFSELFFQVYKIHYNKEISDNGDIQDKKQN</sequence>
<dbReference type="InterPro" id="IPR002123">
    <property type="entry name" value="Plipid/glycerol_acylTrfase"/>
</dbReference>
<dbReference type="OrthoDB" id="284525at2759"/>
<evidence type="ECO:0000313" key="4">
    <source>
        <dbReference type="Proteomes" id="UP000008983"/>
    </source>
</evidence>